<evidence type="ECO:0008006" key="3">
    <source>
        <dbReference type="Google" id="ProtNLM"/>
    </source>
</evidence>
<gene>
    <name evidence="2" type="ORF">BECKLFY1418C_GA0070996_10113</name>
</gene>
<reference evidence="2" key="1">
    <citation type="submission" date="2019-02" db="EMBL/GenBank/DDBJ databases">
        <authorList>
            <person name="Gruber-Vodicka R. H."/>
            <person name="Seah K. B. B."/>
        </authorList>
    </citation>
    <scope>NUCLEOTIDE SEQUENCE</scope>
    <source>
        <strain evidence="2">BECK_BY7</strain>
    </source>
</reference>
<evidence type="ECO:0000313" key="2">
    <source>
        <dbReference type="EMBL" id="VFK14783.1"/>
    </source>
</evidence>
<feature type="region of interest" description="Disordered" evidence="1">
    <location>
        <begin position="140"/>
        <end position="159"/>
    </location>
</feature>
<organism evidence="2">
    <name type="scientific">Candidatus Kentrum sp. LFY</name>
    <dbReference type="NCBI Taxonomy" id="2126342"/>
    <lineage>
        <taxon>Bacteria</taxon>
        <taxon>Pseudomonadati</taxon>
        <taxon>Pseudomonadota</taxon>
        <taxon>Gammaproteobacteria</taxon>
        <taxon>Candidatus Kentrum</taxon>
    </lineage>
</organism>
<proteinExistence type="predicted"/>
<feature type="compositionally biased region" description="Basic and acidic residues" evidence="1">
    <location>
        <begin position="150"/>
        <end position="159"/>
    </location>
</feature>
<sequence length="159" mass="17744">MELEVGEMMSPSGRSVAEIHQATGILGNTLYSWKNRYGYVGENDGGRQPKPENRDGGKKLLARTIQSYSLAFRARTKTGEARISAPSFPGFLFFRYVKREALSKGEDGRGMPAIPAGRSGRSYWWLALFSLLFHSSGQQRGPVVNRARTSHPEERHLSL</sequence>
<dbReference type="AlphaFoldDB" id="A0A450WCL1"/>
<protein>
    <recommendedName>
        <fullName evidence="3">Transposase</fullName>
    </recommendedName>
</protein>
<evidence type="ECO:0000256" key="1">
    <source>
        <dbReference type="SAM" id="MobiDB-lite"/>
    </source>
</evidence>
<name>A0A450WCL1_9GAMM</name>
<accession>A0A450WCL1</accession>
<dbReference type="EMBL" id="CAADFN010000011">
    <property type="protein sequence ID" value="VFK14783.1"/>
    <property type="molecule type" value="Genomic_DNA"/>
</dbReference>